<reference evidence="3" key="2">
    <citation type="submission" date="2020-09" db="EMBL/GenBank/DDBJ databases">
        <authorList>
            <person name="Sun Q."/>
            <person name="Zhou Y."/>
        </authorList>
    </citation>
    <scope>NUCLEOTIDE SEQUENCE</scope>
    <source>
        <strain evidence="3">CGMCC 4.7679</strain>
    </source>
</reference>
<evidence type="ECO:0000313" key="3">
    <source>
        <dbReference type="EMBL" id="GHF74322.1"/>
    </source>
</evidence>
<dbReference type="EMBL" id="BNAV01000010">
    <property type="protein sequence ID" value="GHF74322.1"/>
    <property type="molecule type" value="Genomic_DNA"/>
</dbReference>
<feature type="chain" id="PRO_5034447830" description="Copper chaperone PCu(A)C" evidence="2">
    <location>
        <begin position="24"/>
        <end position="231"/>
    </location>
</feature>
<dbReference type="RefSeq" id="WP_145935745.1">
    <property type="nucleotide sequence ID" value="NZ_BNAV01000010.1"/>
</dbReference>
<accession>A0A8H9MCT2</accession>
<proteinExistence type="predicted"/>
<feature type="region of interest" description="Disordered" evidence="1">
    <location>
        <begin position="126"/>
        <end position="171"/>
    </location>
</feature>
<dbReference type="Proteomes" id="UP000658656">
    <property type="component" value="Unassembled WGS sequence"/>
</dbReference>
<dbReference type="InterPro" id="IPR036182">
    <property type="entry name" value="PCuAC_sf"/>
</dbReference>
<comment type="caution">
    <text evidence="3">The sequence shown here is derived from an EMBL/GenBank/DDBJ whole genome shotgun (WGS) entry which is preliminary data.</text>
</comment>
<evidence type="ECO:0008006" key="5">
    <source>
        <dbReference type="Google" id="ProtNLM"/>
    </source>
</evidence>
<protein>
    <recommendedName>
        <fullName evidence="5">Copper chaperone PCu(A)C</fullName>
    </recommendedName>
</protein>
<feature type="signal peptide" evidence="2">
    <location>
        <begin position="1"/>
        <end position="23"/>
    </location>
</feature>
<dbReference type="OrthoDB" id="5188566at2"/>
<keyword evidence="2" id="KW-0732">Signal</keyword>
<evidence type="ECO:0000256" key="2">
    <source>
        <dbReference type="SAM" id="SignalP"/>
    </source>
</evidence>
<sequence>MRLQKRRVLTSGVLGLGAALALAGCGAGQITQTDTMLPAVNGALAQAGPISLRNAGLENTDKCEQAYAPGSTAPLTLTIANASGQDDELLSVTSPNATGATIQGQKVIVGGSTLVIGKGSAAESGAIAQGTTPSSSASPTSSASPSSSASSSPSSSASSSSTSPTPVGQAGTIGHATIELQGIKTVVWPGQTTPVTFVFRNAGPITVQLPIAAPTQVLSCQPQPTQTGEGH</sequence>
<dbReference type="PROSITE" id="PS51257">
    <property type="entry name" value="PROKAR_LIPOPROTEIN"/>
    <property type="match status" value="1"/>
</dbReference>
<organism evidence="3 4">
    <name type="scientific">Amycolatopsis bartoniae</name>
    <dbReference type="NCBI Taxonomy" id="941986"/>
    <lineage>
        <taxon>Bacteria</taxon>
        <taxon>Bacillati</taxon>
        <taxon>Actinomycetota</taxon>
        <taxon>Actinomycetes</taxon>
        <taxon>Pseudonocardiales</taxon>
        <taxon>Pseudonocardiaceae</taxon>
        <taxon>Amycolatopsis</taxon>
    </lineage>
</organism>
<name>A0A8H9MCT2_9PSEU</name>
<gene>
    <name evidence="3" type="ORF">GCM10017566_55140</name>
</gene>
<feature type="compositionally biased region" description="Low complexity" evidence="1">
    <location>
        <begin position="131"/>
        <end position="166"/>
    </location>
</feature>
<evidence type="ECO:0000313" key="4">
    <source>
        <dbReference type="Proteomes" id="UP000658656"/>
    </source>
</evidence>
<reference evidence="3" key="1">
    <citation type="journal article" date="2014" name="Int. J. Syst. Evol. Microbiol.">
        <title>Complete genome sequence of Corynebacterium casei LMG S-19264T (=DSM 44701T), isolated from a smear-ripened cheese.</title>
        <authorList>
            <consortium name="US DOE Joint Genome Institute (JGI-PGF)"/>
            <person name="Walter F."/>
            <person name="Albersmeier A."/>
            <person name="Kalinowski J."/>
            <person name="Ruckert C."/>
        </authorList>
    </citation>
    <scope>NUCLEOTIDE SEQUENCE</scope>
    <source>
        <strain evidence="3">CGMCC 4.7679</strain>
    </source>
</reference>
<evidence type="ECO:0000256" key="1">
    <source>
        <dbReference type="SAM" id="MobiDB-lite"/>
    </source>
</evidence>
<dbReference type="Gene3D" id="2.60.40.1890">
    <property type="entry name" value="PCu(A)C copper chaperone"/>
    <property type="match status" value="1"/>
</dbReference>
<keyword evidence="4" id="KW-1185">Reference proteome</keyword>
<dbReference type="AlphaFoldDB" id="A0A8H9MCT2"/>